<evidence type="ECO:0000313" key="6">
    <source>
        <dbReference type="EMBL" id="TZF88398.1"/>
    </source>
</evidence>
<dbReference type="Pfam" id="PF04357">
    <property type="entry name" value="TamB"/>
    <property type="match status" value="1"/>
</dbReference>
<comment type="subcellular location">
    <subcellularLocation>
        <location evidence="1">Membrane</location>
        <topology evidence="1">Single-pass membrane protein</topology>
    </subcellularLocation>
</comment>
<keyword evidence="2" id="KW-0812">Transmembrane</keyword>
<organism evidence="6 7">
    <name type="scientific">Cognatilysobacter lacus</name>
    <dbReference type="NCBI Taxonomy" id="1643323"/>
    <lineage>
        <taxon>Bacteria</taxon>
        <taxon>Pseudomonadati</taxon>
        <taxon>Pseudomonadota</taxon>
        <taxon>Gammaproteobacteria</taxon>
        <taxon>Lysobacterales</taxon>
        <taxon>Lysobacteraceae</taxon>
        <taxon>Cognatilysobacter</taxon>
    </lineage>
</organism>
<keyword evidence="4" id="KW-0472">Membrane</keyword>
<name>A0A5D8Z083_9GAMM</name>
<proteinExistence type="predicted"/>
<evidence type="ECO:0000256" key="2">
    <source>
        <dbReference type="ARBA" id="ARBA00022692"/>
    </source>
</evidence>
<keyword evidence="7" id="KW-1185">Reference proteome</keyword>
<dbReference type="OrthoDB" id="5555605at2"/>
<dbReference type="GO" id="GO:0005886">
    <property type="term" value="C:plasma membrane"/>
    <property type="evidence" value="ECO:0007669"/>
    <property type="project" value="InterPro"/>
</dbReference>
<keyword evidence="3" id="KW-1133">Transmembrane helix</keyword>
<dbReference type="PANTHER" id="PTHR36985">
    <property type="entry name" value="TRANSLOCATION AND ASSEMBLY MODULE SUBUNIT TAMB"/>
    <property type="match status" value="1"/>
</dbReference>
<sequence length="104" mass="10702">GGEQGRQVSAASAALSAGGSLLASELGARLGLDDAGVIESRTLGGSVLGVGKYLSPRVYVGFGVSLFGGGQVLTLRYLIRRGVDLSLESSSVESRASLNYRKER</sequence>
<feature type="domain" description="Translocation and assembly module TamB C-terminal" evidence="5">
    <location>
        <begin position="7"/>
        <end position="103"/>
    </location>
</feature>
<feature type="non-terminal residue" evidence="6">
    <location>
        <position position="1"/>
    </location>
</feature>
<dbReference type="Proteomes" id="UP000323164">
    <property type="component" value="Unassembled WGS sequence"/>
</dbReference>
<protein>
    <recommendedName>
        <fullName evidence="5">Translocation and assembly module TamB C-terminal domain-containing protein</fullName>
    </recommendedName>
</protein>
<dbReference type="PANTHER" id="PTHR36985:SF1">
    <property type="entry name" value="TRANSLOCATION AND ASSEMBLY MODULE SUBUNIT TAMB"/>
    <property type="match status" value="1"/>
</dbReference>
<evidence type="ECO:0000256" key="4">
    <source>
        <dbReference type="ARBA" id="ARBA00023136"/>
    </source>
</evidence>
<dbReference type="InterPro" id="IPR007452">
    <property type="entry name" value="TamB_C"/>
</dbReference>
<evidence type="ECO:0000256" key="3">
    <source>
        <dbReference type="ARBA" id="ARBA00022989"/>
    </source>
</evidence>
<evidence type="ECO:0000259" key="5">
    <source>
        <dbReference type="Pfam" id="PF04357"/>
    </source>
</evidence>
<accession>A0A5D8Z083</accession>
<evidence type="ECO:0000313" key="7">
    <source>
        <dbReference type="Proteomes" id="UP000323164"/>
    </source>
</evidence>
<dbReference type="RefSeq" id="WP_149353195.1">
    <property type="nucleotide sequence ID" value="NZ_VTRV01000109.1"/>
</dbReference>
<evidence type="ECO:0000256" key="1">
    <source>
        <dbReference type="ARBA" id="ARBA00004167"/>
    </source>
</evidence>
<dbReference type="GO" id="GO:0097347">
    <property type="term" value="C:TAM protein secretion complex"/>
    <property type="evidence" value="ECO:0007669"/>
    <property type="project" value="TreeGrafter"/>
</dbReference>
<comment type="caution">
    <text evidence="6">The sequence shown here is derived from an EMBL/GenBank/DDBJ whole genome shotgun (WGS) entry which is preliminary data.</text>
</comment>
<reference evidence="6 7" key="1">
    <citation type="submission" date="2019-08" db="EMBL/GenBank/DDBJ databases">
        <title>Draft genome sequence of Lysobacter sp. UKS-15.</title>
        <authorList>
            <person name="Im W.-T."/>
        </authorList>
    </citation>
    <scope>NUCLEOTIDE SEQUENCE [LARGE SCALE GENOMIC DNA]</scope>
    <source>
        <strain evidence="6 7">UKS-15</strain>
    </source>
</reference>
<dbReference type="GO" id="GO:0009306">
    <property type="term" value="P:protein secretion"/>
    <property type="evidence" value="ECO:0007669"/>
    <property type="project" value="InterPro"/>
</dbReference>
<dbReference type="AlphaFoldDB" id="A0A5D8Z083"/>
<dbReference type="EMBL" id="VTRV01000109">
    <property type="protein sequence ID" value="TZF88398.1"/>
    <property type="molecule type" value="Genomic_DNA"/>
</dbReference>
<gene>
    <name evidence="6" type="ORF">FW784_09960</name>
</gene>